<feature type="domain" description="FeoB-type G" evidence="16">
    <location>
        <begin position="4"/>
        <end position="166"/>
    </location>
</feature>
<dbReference type="InterPro" id="IPR006073">
    <property type="entry name" value="GTP-bd"/>
</dbReference>
<evidence type="ECO:0000256" key="1">
    <source>
        <dbReference type="ARBA" id="ARBA00004651"/>
    </source>
</evidence>
<dbReference type="PROSITE" id="PS51711">
    <property type="entry name" value="G_FEOB"/>
    <property type="match status" value="1"/>
</dbReference>
<dbReference type="InterPro" id="IPR003373">
    <property type="entry name" value="Fe2_transport_prot-B"/>
</dbReference>
<dbReference type="PRINTS" id="PR00326">
    <property type="entry name" value="GTP1OBG"/>
</dbReference>
<keyword evidence="9" id="KW-0406">Ion transport</keyword>
<feature type="transmembrane region" description="Helical" evidence="14">
    <location>
        <begin position="398"/>
        <end position="418"/>
    </location>
</feature>
<evidence type="ECO:0000256" key="2">
    <source>
        <dbReference type="ARBA" id="ARBA00022448"/>
    </source>
</evidence>
<dbReference type="CDD" id="cd01879">
    <property type="entry name" value="FeoB"/>
    <property type="match status" value="1"/>
</dbReference>
<proteinExistence type="inferred from homology"/>
<dbReference type="PANTHER" id="PTHR43185">
    <property type="entry name" value="FERROUS IRON TRANSPORT PROTEIN B"/>
    <property type="match status" value="1"/>
</dbReference>
<sequence>MPKQIKVALAGQPNCGKSTIFNMISGIRQHIANYPGVTVDKKSGYFGIGDMDVEMVDLPGTYSFSSYSLEERVAKEFILNEKPDIILNVVDASNLKRNLYLTFQLLEIGVPVVVVLNMCDVAKGRGIIIDSAKMSEFLGCPVIEAVGAKGQGKEAIIEVLRNIKDIKQNYAEFRADYDALESFINELEPQINTDSFENLSKRWLCIKALEGDISVIESLKDKNENLAQLLESAKQRFKQEFNKDIGSFLAAFRYENANIIFHKCVSETKKGVPTTTDKVDALVLNKWLSFPVLLLIVFMIYELSIVFGYHLTNYTWPLLAMIKNFVIDISPAANIAQVPMITDMAIWITNSTIALLNYLPIFFILFALIAILEDVGYMPRMAFILDKLFRKFGLHGQSTLPLVLGGAFVGGCAVPGVMSTKGIADDRARMATILTVPLMNCLAKVPFYTLLLGAFFPTQMSIMLFYISTVTVLAALLIAKFLTATILKTRETAPFVMELSPYHMPTFKGVILRACERVWTYIKKVCTIVIAVAVILFVLLQFPGLSQEKIEHYAKQEQALLDKFNKATSKSAYFSVVDSREKVAELLNFYDGYRAKKMSGASGVDELYQAKNPEYFKFVMPKADKEAKIINSELRKLSTGRNRILREQKNDKIESSLLGMAGRALEPISQYAGFDWKINVAFLSSFAARESAVATLGSIYESNKDVSSIKAADDNATAQSDATTLADESSVRPEELMAKNSGYTPLHAASIIIFMLLTPPCIATMIVVKMQANSWAWMAFGIFFPFALALFVSTVFFTSSQILGIDGLTAMSVYYFMLLFAVLFLWFLPEKKRNWSGGIVNKS</sequence>
<dbReference type="EMBL" id="CAJHOE010000008">
    <property type="protein sequence ID" value="CAD7289319.1"/>
    <property type="molecule type" value="Genomic_DNA"/>
</dbReference>
<feature type="transmembrane region" description="Helical" evidence="14">
    <location>
        <begin position="355"/>
        <end position="378"/>
    </location>
</feature>
<dbReference type="SUPFAM" id="SSF52540">
    <property type="entry name" value="P-loop containing nucleoside triphosphate hydrolases"/>
    <property type="match status" value="1"/>
</dbReference>
<dbReference type="Gene3D" id="3.40.50.300">
    <property type="entry name" value="P-loop containing nucleotide triphosphate hydrolases"/>
    <property type="match status" value="1"/>
</dbReference>
<feature type="transmembrane region" description="Helical" evidence="14">
    <location>
        <begin position="746"/>
        <end position="768"/>
    </location>
</feature>
<evidence type="ECO:0000256" key="9">
    <source>
        <dbReference type="ARBA" id="ARBA00023065"/>
    </source>
</evidence>
<name>A0ABM8Q8V8_9BACT</name>
<keyword evidence="3" id="KW-1003">Cell membrane</keyword>
<dbReference type="InterPro" id="IPR030389">
    <property type="entry name" value="G_FEOB_dom"/>
</dbReference>
<dbReference type="InterPro" id="IPR011642">
    <property type="entry name" value="Gate_dom"/>
</dbReference>
<dbReference type="InterPro" id="IPR027417">
    <property type="entry name" value="P-loop_NTPase"/>
</dbReference>
<reference evidence="17 18" key="1">
    <citation type="submission" date="2020-11" db="EMBL/GenBank/DDBJ databases">
        <authorList>
            <person name="Peeters C."/>
        </authorList>
    </citation>
    <scope>NUCLEOTIDE SEQUENCE [LARGE SCALE GENOMIC DNA]</scope>
    <source>
        <strain evidence="17 18">LMG 8286</strain>
    </source>
</reference>
<feature type="transmembrane region" description="Helical" evidence="14">
    <location>
        <begin position="462"/>
        <end position="482"/>
    </location>
</feature>
<dbReference type="NCBIfam" id="TIGR00231">
    <property type="entry name" value="small_GTP"/>
    <property type="match status" value="1"/>
</dbReference>
<dbReference type="InterPro" id="IPR050860">
    <property type="entry name" value="FeoB_GTPase"/>
</dbReference>
<keyword evidence="10 14" id="KW-0342">GTP-binding</keyword>
<keyword evidence="8 14" id="KW-0408">Iron</keyword>
<feature type="transmembrane region" description="Helical" evidence="14">
    <location>
        <begin position="430"/>
        <end position="456"/>
    </location>
</feature>
<evidence type="ECO:0000256" key="5">
    <source>
        <dbReference type="ARBA" id="ARBA00022692"/>
    </source>
</evidence>
<protein>
    <recommendedName>
        <fullName evidence="12 13">Ferrous iron transport protein B</fullName>
    </recommendedName>
</protein>
<feature type="transmembrane region" description="Helical" evidence="14">
    <location>
        <begin position="287"/>
        <end position="309"/>
    </location>
</feature>
<dbReference type="Pfam" id="PF02421">
    <property type="entry name" value="FeoB_N"/>
    <property type="match status" value="1"/>
</dbReference>
<keyword evidence="7 14" id="KW-1133">Transmembrane helix</keyword>
<dbReference type="InterPro" id="IPR011640">
    <property type="entry name" value="Fe2_transport_prot_B_C"/>
</dbReference>
<dbReference type="Pfam" id="PF07670">
    <property type="entry name" value="Gate"/>
    <property type="match status" value="2"/>
</dbReference>
<evidence type="ECO:0000313" key="18">
    <source>
        <dbReference type="Proteomes" id="UP000789359"/>
    </source>
</evidence>
<feature type="coiled-coil region" evidence="15">
    <location>
        <begin position="216"/>
        <end position="243"/>
    </location>
</feature>
<keyword evidence="15" id="KW-0175">Coiled coil</keyword>
<evidence type="ECO:0000256" key="13">
    <source>
        <dbReference type="NCBIfam" id="TIGR00437"/>
    </source>
</evidence>
<keyword evidence="18" id="KW-1185">Reference proteome</keyword>
<comment type="function">
    <text evidence="14">Probable transporter of a GTP-driven Fe(2+) uptake system.</text>
</comment>
<dbReference type="Pfam" id="PF07664">
    <property type="entry name" value="FeoB_C"/>
    <property type="match status" value="1"/>
</dbReference>
<keyword evidence="4 14" id="KW-0410">Iron transport</keyword>
<evidence type="ECO:0000256" key="8">
    <source>
        <dbReference type="ARBA" id="ARBA00023004"/>
    </source>
</evidence>
<evidence type="ECO:0000256" key="4">
    <source>
        <dbReference type="ARBA" id="ARBA00022496"/>
    </source>
</evidence>
<dbReference type="InterPro" id="IPR005225">
    <property type="entry name" value="Small_GTP-bd"/>
</dbReference>
<evidence type="ECO:0000256" key="12">
    <source>
        <dbReference type="ARBA" id="ARBA00031200"/>
    </source>
</evidence>
<dbReference type="PANTHER" id="PTHR43185:SF1">
    <property type="entry name" value="FE(2+) TRANSPORTER FEOB"/>
    <property type="match status" value="1"/>
</dbReference>
<keyword evidence="2 14" id="KW-0813">Transport</keyword>
<dbReference type="Gene3D" id="1.10.287.1770">
    <property type="match status" value="1"/>
</dbReference>
<evidence type="ECO:0000256" key="7">
    <source>
        <dbReference type="ARBA" id="ARBA00022989"/>
    </source>
</evidence>
<keyword evidence="11 14" id="KW-0472">Membrane</keyword>
<dbReference type="NCBIfam" id="TIGR00437">
    <property type="entry name" value="feoB"/>
    <property type="match status" value="1"/>
</dbReference>
<dbReference type="Proteomes" id="UP000789359">
    <property type="component" value="Unassembled WGS sequence"/>
</dbReference>
<dbReference type="RefSeq" id="WP_230057485.1">
    <property type="nucleotide sequence ID" value="NZ_CAJHOE010000008.1"/>
</dbReference>
<comment type="subcellular location">
    <subcellularLocation>
        <location evidence="14">Cell inner membrane</location>
        <topology evidence="14">Multi-pass membrane protein</topology>
    </subcellularLocation>
    <subcellularLocation>
        <location evidence="1">Cell membrane</location>
        <topology evidence="1">Multi-pass membrane protein</topology>
    </subcellularLocation>
</comment>
<evidence type="ECO:0000256" key="15">
    <source>
        <dbReference type="SAM" id="Coils"/>
    </source>
</evidence>
<keyword evidence="6" id="KW-0547">Nucleotide-binding</keyword>
<comment type="caution">
    <text evidence="17">The sequence shown here is derived from an EMBL/GenBank/DDBJ whole genome shotgun (WGS) entry which is preliminary data.</text>
</comment>
<comment type="similarity">
    <text evidence="14">Belongs to the TRAFAC class TrmE-Era-EngA-EngB-Septin-like GTPase superfamily. FeoB GTPase (TC 9.A.8) family.</text>
</comment>
<evidence type="ECO:0000256" key="10">
    <source>
        <dbReference type="ARBA" id="ARBA00023134"/>
    </source>
</evidence>
<dbReference type="InterPro" id="IPR041069">
    <property type="entry name" value="FeoB_Cyto"/>
</dbReference>
<evidence type="ECO:0000256" key="11">
    <source>
        <dbReference type="ARBA" id="ARBA00023136"/>
    </source>
</evidence>
<evidence type="ECO:0000313" key="17">
    <source>
        <dbReference type="EMBL" id="CAD7289319.1"/>
    </source>
</evidence>
<feature type="transmembrane region" description="Helical" evidence="14">
    <location>
        <begin position="521"/>
        <end position="542"/>
    </location>
</feature>
<evidence type="ECO:0000256" key="6">
    <source>
        <dbReference type="ARBA" id="ARBA00022741"/>
    </source>
</evidence>
<keyword evidence="5 14" id="KW-0812">Transmembrane</keyword>
<feature type="transmembrane region" description="Helical" evidence="14">
    <location>
        <begin position="775"/>
        <end position="797"/>
    </location>
</feature>
<evidence type="ECO:0000256" key="3">
    <source>
        <dbReference type="ARBA" id="ARBA00022475"/>
    </source>
</evidence>
<feature type="transmembrane region" description="Helical" evidence="14">
    <location>
        <begin position="809"/>
        <end position="828"/>
    </location>
</feature>
<accession>A0ABM8Q8V8</accession>
<evidence type="ECO:0000256" key="14">
    <source>
        <dbReference type="RuleBase" id="RU362098"/>
    </source>
</evidence>
<organism evidence="17 18">
    <name type="scientific">Campylobacter suis</name>
    <dbReference type="NCBI Taxonomy" id="2790657"/>
    <lineage>
        <taxon>Bacteria</taxon>
        <taxon>Pseudomonadati</taxon>
        <taxon>Campylobacterota</taxon>
        <taxon>Epsilonproteobacteria</taxon>
        <taxon>Campylobacterales</taxon>
        <taxon>Campylobacteraceae</taxon>
        <taxon>Campylobacter</taxon>
    </lineage>
</organism>
<evidence type="ECO:0000259" key="16">
    <source>
        <dbReference type="PROSITE" id="PS51711"/>
    </source>
</evidence>
<dbReference type="Pfam" id="PF17910">
    <property type="entry name" value="FeoB_Cyto"/>
    <property type="match status" value="1"/>
</dbReference>
<gene>
    <name evidence="17" type="primary">der_2</name>
    <name evidence="17" type="ORF">LMG8286_01750</name>
</gene>